<dbReference type="InterPro" id="IPR018276">
    <property type="entry name" value="DDA1_dom"/>
</dbReference>
<accession>A0A6P8I1X9</accession>
<dbReference type="RefSeq" id="XP_031561541.1">
    <property type="nucleotide sequence ID" value="XM_031705681.1"/>
</dbReference>
<dbReference type="InterPro" id="IPR033575">
    <property type="entry name" value="DDA1-like"/>
</dbReference>
<organism evidence="5 6">
    <name type="scientific">Actinia tenebrosa</name>
    <name type="common">Australian red waratah sea anemone</name>
    <dbReference type="NCBI Taxonomy" id="6105"/>
    <lineage>
        <taxon>Eukaryota</taxon>
        <taxon>Metazoa</taxon>
        <taxon>Cnidaria</taxon>
        <taxon>Anthozoa</taxon>
        <taxon>Hexacorallia</taxon>
        <taxon>Actiniaria</taxon>
        <taxon>Actiniidae</taxon>
        <taxon>Actinia</taxon>
    </lineage>
</organism>
<dbReference type="FunCoup" id="A0A6P8I1X9">
    <property type="interactions" value="825"/>
</dbReference>
<evidence type="ECO:0000259" key="4">
    <source>
        <dbReference type="Pfam" id="PF10172"/>
    </source>
</evidence>
<dbReference type="GO" id="GO:0032436">
    <property type="term" value="P:positive regulation of proteasomal ubiquitin-dependent protein catabolic process"/>
    <property type="evidence" value="ECO:0007669"/>
    <property type="project" value="TreeGrafter"/>
</dbReference>
<dbReference type="GeneID" id="116297459"/>
<feature type="domain" description="DET1- and DDB1-associated protein 1" evidence="4">
    <location>
        <begin position="8"/>
        <end position="70"/>
    </location>
</feature>
<dbReference type="PANTHER" id="PTHR31879">
    <property type="entry name" value="DET1- AND DDB1-ASSOCIATED PROTEIN 1"/>
    <property type="match status" value="1"/>
</dbReference>
<comment type="function">
    <text evidence="3">Functions as a component of numerous distinct DCX (DDB1-CUL4-X-box) E3 ubiquitin-protein ligase complexes which mediate the ubiquitination and subsequent proteasomal degradation of target proteins. In the DCX complexes, acts as a scaffolding subunit required to stabilize the complex.</text>
</comment>
<dbReference type="KEGG" id="aten:116297459"/>
<dbReference type="InParanoid" id="A0A6P8I1X9"/>
<dbReference type="PANTHER" id="PTHR31879:SF2">
    <property type="entry name" value="DET1- AND DDB1-ASSOCIATED PROTEIN 1"/>
    <property type="match status" value="1"/>
</dbReference>
<evidence type="ECO:0000313" key="5">
    <source>
        <dbReference type="Proteomes" id="UP000515163"/>
    </source>
</evidence>
<reference evidence="6" key="1">
    <citation type="submission" date="2025-08" db="UniProtKB">
        <authorList>
            <consortium name="RefSeq"/>
        </authorList>
    </citation>
    <scope>IDENTIFICATION</scope>
    <source>
        <tissue evidence="6">Tentacle</tissue>
    </source>
</reference>
<evidence type="ECO:0000256" key="1">
    <source>
        <dbReference type="ARBA" id="ARBA00008042"/>
    </source>
</evidence>
<protein>
    <recommendedName>
        <fullName evidence="2">DET1- and DDB1-associated protein 1</fullName>
    </recommendedName>
</protein>
<sequence length="108" mass="12656">MASNSVRELLKELPSFNQSNFSRYHRDSTCKSSNRRPAVYLPTKDVISEEQTIVTDKTNILLRYLHHQWEAKNSTKKRDTVTADFPEQEECVRSRKIQRVDLDDDSPD</sequence>
<proteinExistence type="inferred from homology"/>
<gene>
    <name evidence="6" type="primary">LOC116297459</name>
</gene>
<evidence type="ECO:0000256" key="3">
    <source>
        <dbReference type="ARBA" id="ARBA00045586"/>
    </source>
</evidence>
<dbReference type="AlphaFoldDB" id="A0A6P8I1X9"/>
<dbReference type="Pfam" id="PF10172">
    <property type="entry name" value="DDA1"/>
    <property type="match status" value="1"/>
</dbReference>
<dbReference type="Proteomes" id="UP000515163">
    <property type="component" value="Unplaced"/>
</dbReference>
<evidence type="ECO:0000256" key="2">
    <source>
        <dbReference type="ARBA" id="ARBA00018256"/>
    </source>
</evidence>
<evidence type="ECO:0000313" key="6">
    <source>
        <dbReference type="RefSeq" id="XP_031561541.1"/>
    </source>
</evidence>
<dbReference type="OrthoDB" id="8598182at2759"/>
<dbReference type="GO" id="GO:0080008">
    <property type="term" value="C:Cul4-RING E3 ubiquitin ligase complex"/>
    <property type="evidence" value="ECO:0007669"/>
    <property type="project" value="TreeGrafter"/>
</dbReference>
<name>A0A6P8I1X9_ACTTE</name>
<comment type="similarity">
    <text evidence="1">Belongs to the DDA1 family.</text>
</comment>
<keyword evidence="5" id="KW-1185">Reference proteome</keyword>